<evidence type="ECO:0000256" key="4">
    <source>
        <dbReference type="ARBA" id="ARBA00011881"/>
    </source>
</evidence>
<protein>
    <recommendedName>
        <fullName evidence="5">hydroxyisourate hydrolase</fullName>
        <ecNumber evidence="5">3.5.2.17</ecNumber>
    </recommendedName>
</protein>
<dbReference type="EC" id="3.5.2.17" evidence="5"/>
<dbReference type="Pfam" id="PF00576">
    <property type="entry name" value="Transthyretin"/>
    <property type="match status" value="1"/>
</dbReference>
<dbReference type="GO" id="GO:0033971">
    <property type="term" value="F:hydroxyisourate hydrolase activity"/>
    <property type="evidence" value="ECO:0007669"/>
    <property type="project" value="UniProtKB-EC"/>
</dbReference>
<feature type="compositionally biased region" description="Basic residues" evidence="9">
    <location>
        <begin position="37"/>
        <end position="55"/>
    </location>
</feature>
<sequence length="241" mass="26798">MGGLRSAGPLGARRLLHRLYRRPGRHHGLHLGDQDRRRHRDRCRPLRGRRGRHQPLPRPAGRALLLRRQQHHRHLRRPRVQLLTIPGPRRREGDGRAAPPPLPCVAEMEDGAFPAHPARHDMAGKGPGTLTTHVLNTAEGVPGEGIRVELWRLDPEPAQLAETVTDADGRTPQPLLSPGAFRAGRYELRFHIGAYFAARGIAPSPPFLDVVTVTVGLADGRGHYHVPLLCSPWSYSTYRGS</sequence>
<feature type="region of interest" description="Disordered" evidence="9">
    <location>
        <begin position="25"/>
        <end position="58"/>
    </location>
</feature>
<dbReference type="Proteomes" id="UP001138709">
    <property type="component" value="Unassembled WGS sequence"/>
</dbReference>
<evidence type="ECO:0000256" key="9">
    <source>
        <dbReference type="SAM" id="MobiDB-lite"/>
    </source>
</evidence>
<evidence type="ECO:0000256" key="6">
    <source>
        <dbReference type="ARBA" id="ARBA00022631"/>
    </source>
</evidence>
<feature type="binding site" evidence="8">
    <location>
        <position position="133"/>
    </location>
    <ligand>
        <name>substrate</name>
    </ligand>
</feature>
<dbReference type="NCBIfam" id="TIGR02962">
    <property type="entry name" value="hdxy_isourate"/>
    <property type="match status" value="1"/>
</dbReference>
<proteinExistence type="inferred from homology"/>
<feature type="domain" description="Transthyretin/hydroxyisourate hydrolase" evidence="10">
    <location>
        <begin position="130"/>
        <end position="240"/>
    </location>
</feature>
<evidence type="ECO:0000256" key="7">
    <source>
        <dbReference type="ARBA" id="ARBA00022801"/>
    </source>
</evidence>
<comment type="function">
    <text evidence="2">Catalyzes the hydrolysis of 5-hydroxyisourate (HIU) to 2-oxo-4-hydroxy-4-carboxy-5-ureidoimidazoline (OHCU).</text>
</comment>
<evidence type="ECO:0000256" key="5">
    <source>
        <dbReference type="ARBA" id="ARBA00012609"/>
    </source>
</evidence>
<organism evidence="11 12">
    <name type="scientific">Neoroseomonas eburnea</name>
    <dbReference type="NCBI Taxonomy" id="1346889"/>
    <lineage>
        <taxon>Bacteria</taxon>
        <taxon>Pseudomonadati</taxon>
        <taxon>Pseudomonadota</taxon>
        <taxon>Alphaproteobacteria</taxon>
        <taxon>Acetobacterales</taxon>
        <taxon>Acetobacteraceae</taxon>
        <taxon>Neoroseomonas</taxon>
    </lineage>
</organism>
<evidence type="ECO:0000313" key="11">
    <source>
        <dbReference type="EMBL" id="MBR0683307.1"/>
    </source>
</evidence>
<reference evidence="11" key="2">
    <citation type="journal article" date="2021" name="Syst. Appl. Microbiol.">
        <title>Roseomonas hellenica sp. nov., isolated from roots of wild-growing Alkanna tinctoria.</title>
        <authorList>
            <person name="Rat A."/>
            <person name="Naranjo H.D."/>
            <person name="Lebbe L."/>
            <person name="Cnockaert M."/>
            <person name="Krigas N."/>
            <person name="Grigoriadou K."/>
            <person name="Maloupa E."/>
            <person name="Willems A."/>
        </authorList>
    </citation>
    <scope>NUCLEOTIDE SEQUENCE</scope>
    <source>
        <strain evidence="11">LMG 31228</strain>
    </source>
</reference>
<evidence type="ECO:0000259" key="10">
    <source>
        <dbReference type="Pfam" id="PF00576"/>
    </source>
</evidence>
<keyword evidence="6" id="KW-0659">Purine metabolism</keyword>
<evidence type="ECO:0000313" key="12">
    <source>
        <dbReference type="Proteomes" id="UP001138709"/>
    </source>
</evidence>
<dbReference type="PANTHER" id="PTHR10395">
    <property type="entry name" value="URICASE AND TRANSTHYRETIN-RELATED"/>
    <property type="match status" value="1"/>
</dbReference>
<feature type="binding site" evidence="8">
    <location>
        <position position="170"/>
    </location>
    <ligand>
        <name>substrate</name>
    </ligand>
</feature>
<evidence type="ECO:0000256" key="3">
    <source>
        <dbReference type="ARBA" id="ARBA00009850"/>
    </source>
</evidence>
<comment type="caution">
    <text evidence="11">The sequence shown here is derived from an EMBL/GenBank/DDBJ whole genome shotgun (WGS) entry which is preliminary data.</text>
</comment>
<gene>
    <name evidence="11" type="primary">uraH</name>
    <name evidence="11" type="ORF">GXW74_22670</name>
</gene>
<reference evidence="11" key="1">
    <citation type="submission" date="2020-01" db="EMBL/GenBank/DDBJ databases">
        <authorList>
            <person name="Rat A."/>
        </authorList>
    </citation>
    <scope>NUCLEOTIDE SEQUENCE</scope>
    <source>
        <strain evidence="11">LMG 31228</strain>
    </source>
</reference>
<evidence type="ECO:0000256" key="1">
    <source>
        <dbReference type="ARBA" id="ARBA00001043"/>
    </source>
</evidence>
<dbReference type="InterPro" id="IPR014306">
    <property type="entry name" value="Hydroxyisourate_hydrolase"/>
</dbReference>
<dbReference type="GO" id="GO:0006144">
    <property type="term" value="P:purine nucleobase metabolic process"/>
    <property type="evidence" value="ECO:0007669"/>
    <property type="project" value="UniProtKB-KW"/>
</dbReference>
<dbReference type="AlphaFoldDB" id="A0A9X9XHX1"/>
<dbReference type="PANTHER" id="PTHR10395:SF7">
    <property type="entry name" value="5-HYDROXYISOURATE HYDROLASE"/>
    <property type="match status" value="1"/>
</dbReference>
<evidence type="ECO:0000256" key="2">
    <source>
        <dbReference type="ARBA" id="ARBA00002704"/>
    </source>
</evidence>
<comment type="subunit">
    <text evidence="4">Homotetramer.</text>
</comment>
<dbReference type="InterPro" id="IPR023418">
    <property type="entry name" value="Thyroxine_BS"/>
</dbReference>
<evidence type="ECO:0000256" key="8">
    <source>
        <dbReference type="PIRSR" id="PIRSR600895-51"/>
    </source>
</evidence>
<dbReference type="PROSITE" id="PS00768">
    <property type="entry name" value="TRANSTHYRETIN_1"/>
    <property type="match status" value="1"/>
</dbReference>
<keyword evidence="7 11" id="KW-0378">Hydrolase</keyword>
<accession>A0A9X9XHX1</accession>
<dbReference type="InterPro" id="IPR036817">
    <property type="entry name" value="Transthyretin/HIU_hydrolase_sf"/>
</dbReference>
<dbReference type="InterPro" id="IPR000895">
    <property type="entry name" value="Transthyretin/HIU_hydrolase"/>
</dbReference>
<dbReference type="InterPro" id="IPR023416">
    <property type="entry name" value="Transthyretin/HIU_hydrolase_d"/>
</dbReference>
<dbReference type="SUPFAM" id="SSF49472">
    <property type="entry name" value="Transthyretin (synonym: prealbumin)"/>
    <property type="match status" value="1"/>
</dbReference>
<comment type="catalytic activity">
    <reaction evidence="1">
        <text>5-hydroxyisourate + H2O = 5-hydroxy-2-oxo-4-ureido-2,5-dihydro-1H-imidazole-5-carboxylate + H(+)</text>
        <dbReference type="Rhea" id="RHEA:23736"/>
        <dbReference type="ChEBI" id="CHEBI:15377"/>
        <dbReference type="ChEBI" id="CHEBI:15378"/>
        <dbReference type="ChEBI" id="CHEBI:18072"/>
        <dbReference type="ChEBI" id="CHEBI:58639"/>
        <dbReference type="EC" id="3.5.2.17"/>
    </reaction>
</comment>
<dbReference type="CDD" id="cd05822">
    <property type="entry name" value="TLP_HIUase"/>
    <property type="match status" value="1"/>
</dbReference>
<dbReference type="Gene3D" id="2.60.40.180">
    <property type="entry name" value="Transthyretin/hydroxyisourate hydrolase domain"/>
    <property type="match status" value="1"/>
</dbReference>
<comment type="similarity">
    <text evidence="3">Belongs to the transthyretin family. 5-hydroxyisourate hydrolase subfamily.</text>
</comment>
<dbReference type="EMBL" id="JAAEDL010000030">
    <property type="protein sequence ID" value="MBR0683307.1"/>
    <property type="molecule type" value="Genomic_DNA"/>
</dbReference>
<keyword evidence="12" id="KW-1185">Reference proteome</keyword>
<dbReference type="PRINTS" id="PR00189">
    <property type="entry name" value="TRNSTHYRETIN"/>
</dbReference>
<feature type="binding site" evidence="8">
    <location>
        <position position="238"/>
    </location>
    <ligand>
        <name>substrate</name>
    </ligand>
</feature>
<name>A0A9X9XHX1_9PROT</name>